<keyword evidence="1" id="KW-0732">Signal</keyword>
<gene>
    <name evidence="2" type="ORF">C7460_112157</name>
</gene>
<accession>A0A3D9L2D4</accession>
<sequence length="151" mass="17727">MIKISILTSLVMLSCQLSAQDDNLDRALYSQDTVFILLMDEVEASLNGTRSIRPNNKYPEDMSRYYHLDDDPVSFNNIYFTRVDLEIPYWFTEPKERFLEREYIKSSELANKPVSYVSSILENKVLMMVDPSFADSSKYYVVRVFRYVGEE</sequence>
<keyword evidence="3" id="KW-1185">Reference proteome</keyword>
<protein>
    <submittedName>
        <fullName evidence="2">Uncharacterized protein</fullName>
    </submittedName>
</protein>
<dbReference type="EMBL" id="QREG01000012">
    <property type="protein sequence ID" value="RED97546.1"/>
    <property type="molecule type" value="Genomic_DNA"/>
</dbReference>
<dbReference type="AlphaFoldDB" id="A0A3D9L2D4"/>
<dbReference type="Proteomes" id="UP000256779">
    <property type="component" value="Unassembled WGS sequence"/>
</dbReference>
<dbReference type="PROSITE" id="PS51257">
    <property type="entry name" value="PROKAR_LIPOPROTEIN"/>
    <property type="match status" value="1"/>
</dbReference>
<comment type="caution">
    <text evidence="2">The sequence shown here is derived from an EMBL/GenBank/DDBJ whole genome shotgun (WGS) entry which is preliminary data.</text>
</comment>
<proteinExistence type="predicted"/>
<evidence type="ECO:0000313" key="2">
    <source>
        <dbReference type="EMBL" id="RED97546.1"/>
    </source>
</evidence>
<organism evidence="2 3">
    <name type="scientific">Marinoscillum furvescens DSM 4134</name>
    <dbReference type="NCBI Taxonomy" id="1122208"/>
    <lineage>
        <taxon>Bacteria</taxon>
        <taxon>Pseudomonadati</taxon>
        <taxon>Bacteroidota</taxon>
        <taxon>Cytophagia</taxon>
        <taxon>Cytophagales</taxon>
        <taxon>Reichenbachiellaceae</taxon>
        <taxon>Marinoscillum</taxon>
    </lineage>
</organism>
<evidence type="ECO:0000256" key="1">
    <source>
        <dbReference type="SAM" id="SignalP"/>
    </source>
</evidence>
<evidence type="ECO:0000313" key="3">
    <source>
        <dbReference type="Proteomes" id="UP000256779"/>
    </source>
</evidence>
<feature type="chain" id="PRO_5017662467" evidence="1">
    <location>
        <begin position="20"/>
        <end position="151"/>
    </location>
</feature>
<dbReference type="RefSeq" id="WP_115868698.1">
    <property type="nucleotide sequence ID" value="NZ_QREG01000012.1"/>
</dbReference>
<feature type="signal peptide" evidence="1">
    <location>
        <begin position="1"/>
        <end position="19"/>
    </location>
</feature>
<name>A0A3D9L2D4_MARFU</name>
<reference evidence="2 3" key="1">
    <citation type="submission" date="2018-07" db="EMBL/GenBank/DDBJ databases">
        <title>Genomic Encyclopedia of Type Strains, Phase IV (KMG-IV): sequencing the most valuable type-strain genomes for metagenomic binning, comparative biology and taxonomic classification.</title>
        <authorList>
            <person name="Goeker M."/>
        </authorList>
    </citation>
    <scope>NUCLEOTIDE SEQUENCE [LARGE SCALE GENOMIC DNA]</scope>
    <source>
        <strain evidence="2 3">DSM 4134</strain>
    </source>
</reference>